<gene>
    <name evidence="2" type="ORF">R4064_00650</name>
</gene>
<accession>A0AAP5WAD5</accession>
<evidence type="ECO:0000313" key="2">
    <source>
        <dbReference type="EMBL" id="MDV7176159.1"/>
    </source>
</evidence>
<comment type="caution">
    <text evidence="2">The sequence shown here is derived from an EMBL/GenBank/DDBJ whole genome shotgun (WGS) entry which is preliminary data.</text>
</comment>
<evidence type="ECO:0000313" key="3">
    <source>
        <dbReference type="Proteomes" id="UP001185728"/>
    </source>
</evidence>
<reference evidence="2" key="1">
    <citation type="submission" date="2023-10" db="EMBL/GenBank/DDBJ databases">
        <title>Development of a sustainable strategy for remediation of hydrocarbon-contaminated territories based on the waste exchange concept.</title>
        <authorList>
            <person name="Krivoruchko A."/>
        </authorList>
    </citation>
    <scope>NUCLEOTIDE SEQUENCE</scope>
    <source>
        <strain evidence="2">IEGM 1325</strain>
    </source>
</reference>
<protein>
    <submittedName>
        <fullName evidence="2">Type IV toxin-antitoxin system AbiEi family antitoxin domain-containing protein</fullName>
    </submittedName>
</protein>
<dbReference type="Proteomes" id="UP001185728">
    <property type="component" value="Unassembled WGS sequence"/>
</dbReference>
<dbReference type="EMBL" id="JAWLUK010000001">
    <property type="protein sequence ID" value="MDV7176159.1"/>
    <property type="molecule type" value="Genomic_DNA"/>
</dbReference>
<name>A0AAP5WAD5_9MICC</name>
<evidence type="ECO:0000259" key="1">
    <source>
        <dbReference type="Pfam" id="PF13338"/>
    </source>
</evidence>
<dbReference type="Pfam" id="PF13338">
    <property type="entry name" value="AbiEi_4"/>
    <property type="match status" value="1"/>
</dbReference>
<proteinExistence type="predicted"/>
<dbReference type="AlphaFoldDB" id="A0AAP5WAD5"/>
<sequence length="189" mass="20797">MTYRDDLWDVAAGNHGVITTTEAEEAGVPAVEVRKLAQRGVLRRLAHGVYLHRQVPRDRFTDAAEAVATGGEDAFLDWDAVLSLYDLALVDPSVVRVGVTRRYRGSPRAHVRVTRRRPPPGDEDLTFHGGVRGLTINQALREALDRIPLERVAAAIEEARARGLLTVGEARSLKKDLEARQNGGHRGGR</sequence>
<organism evidence="2 3">
    <name type="scientific">Micrococcus yunnanensis</name>
    <dbReference type="NCBI Taxonomy" id="566027"/>
    <lineage>
        <taxon>Bacteria</taxon>
        <taxon>Bacillati</taxon>
        <taxon>Actinomycetota</taxon>
        <taxon>Actinomycetes</taxon>
        <taxon>Micrococcales</taxon>
        <taxon>Micrococcaceae</taxon>
        <taxon>Micrococcus</taxon>
    </lineage>
</organism>
<dbReference type="InterPro" id="IPR025159">
    <property type="entry name" value="AbiEi_N"/>
</dbReference>
<dbReference type="RefSeq" id="WP_020627445.1">
    <property type="nucleotide sequence ID" value="NZ_CP097650.1"/>
</dbReference>
<feature type="domain" description="AbiEi antitoxin N-terminal" evidence="1">
    <location>
        <begin position="9"/>
        <end position="51"/>
    </location>
</feature>